<dbReference type="SUPFAM" id="SSF161070">
    <property type="entry name" value="SNF-like"/>
    <property type="match status" value="1"/>
</dbReference>
<comment type="similarity">
    <text evidence="6">Belongs to the sodium:neurotransmitter symporter (SNF) (TC 2.A.22) family.</text>
</comment>
<dbReference type="AlphaFoldDB" id="A0AAC9XL14"/>
<feature type="transmembrane region" description="Helical" evidence="7">
    <location>
        <begin position="225"/>
        <end position="250"/>
    </location>
</feature>
<dbReference type="KEGG" id="bhp:BHAMNSH16_10545"/>
<keyword evidence="4 7" id="KW-1133">Transmembrane helix</keyword>
<dbReference type="RefSeq" id="WP_008730686.1">
    <property type="nucleotide sequence ID" value="NZ_CP019914.1"/>
</dbReference>
<evidence type="ECO:0000313" key="9">
    <source>
        <dbReference type="Proteomes" id="UP000264880"/>
    </source>
</evidence>
<dbReference type="PANTHER" id="PTHR42948">
    <property type="entry name" value="TRANSPORTER"/>
    <property type="match status" value="1"/>
</dbReference>
<dbReference type="PROSITE" id="PS50267">
    <property type="entry name" value="NA_NEUROTRAN_SYMP_3"/>
    <property type="match status" value="1"/>
</dbReference>
<keyword evidence="6" id="KW-0769">Symport</keyword>
<name>A0AAC9XL14_9SPIR</name>
<keyword evidence="2 6" id="KW-0813">Transport</keyword>
<dbReference type="InterPro" id="IPR037272">
    <property type="entry name" value="SNS_sf"/>
</dbReference>
<evidence type="ECO:0000256" key="6">
    <source>
        <dbReference type="RuleBase" id="RU003732"/>
    </source>
</evidence>
<organism evidence="8 9">
    <name type="scientific">Brachyspira hampsonii</name>
    <dbReference type="NCBI Taxonomy" id="1287055"/>
    <lineage>
        <taxon>Bacteria</taxon>
        <taxon>Pseudomonadati</taxon>
        <taxon>Spirochaetota</taxon>
        <taxon>Spirochaetia</taxon>
        <taxon>Brachyspirales</taxon>
        <taxon>Brachyspiraceae</taxon>
        <taxon>Brachyspira</taxon>
    </lineage>
</organism>
<feature type="transmembrane region" description="Helical" evidence="7">
    <location>
        <begin position="89"/>
        <end position="122"/>
    </location>
</feature>
<evidence type="ECO:0000256" key="5">
    <source>
        <dbReference type="ARBA" id="ARBA00023136"/>
    </source>
</evidence>
<reference evidence="8 9" key="1">
    <citation type="submission" date="2017-02" db="EMBL/GenBank/DDBJ databases">
        <title>Complete genome sequence of Brachyspira hampsonii genomovar I strain NSH-16 (ATCC BAA-2463).</title>
        <authorList>
            <person name="Mirajkar N.S."/>
            <person name="Gebhart C.J."/>
        </authorList>
    </citation>
    <scope>NUCLEOTIDE SEQUENCE [LARGE SCALE GENOMIC DNA]</scope>
    <source>
        <strain evidence="8 9">NSH-16</strain>
    </source>
</reference>
<dbReference type="PRINTS" id="PR00176">
    <property type="entry name" value="NANEUSMPORT"/>
</dbReference>
<evidence type="ECO:0000256" key="1">
    <source>
        <dbReference type="ARBA" id="ARBA00004141"/>
    </source>
</evidence>
<protein>
    <recommendedName>
        <fullName evidence="6">Transporter</fullName>
    </recommendedName>
</protein>
<dbReference type="PROSITE" id="PS00610">
    <property type="entry name" value="NA_NEUROTRAN_SYMP_1"/>
    <property type="match status" value="1"/>
</dbReference>
<feature type="transmembrane region" description="Helical" evidence="7">
    <location>
        <begin position="12"/>
        <end position="31"/>
    </location>
</feature>
<feature type="transmembrane region" description="Helical" evidence="7">
    <location>
        <begin position="262"/>
        <end position="280"/>
    </location>
</feature>
<dbReference type="GO" id="GO:0015293">
    <property type="term" value="F:symporter activity"/>
    <property type="evidence" value="ECO:0007669"/>
    <property type="project" value="UniProtKB-KW"/>
</dbReference>
<dbReference type="CDD" id="cd10336">
    <property type="entry name" value="SLC6sbd_Tyt1-Like"/>
    <property type="match status" value="1"/>
</dbReference>
<dbReference type="InterPro" id="IPR047218">
    <property type="entry name" value="YocR/YhdH-like"/>
</dbReference>
<dbReference type="EMBL" id="CP019914">
    <property type="protein sequence ID" value="ASJ22046.1"/>
    <property type="molecule type" value="Genomic_DNA"/>
</dbReference>
<evidence type="ECO:0000256" key="3">
    <source>
        <dbReference type="ARBA" id="ARBA00022692"/>
    </source>
</evidence>
<comment type="subcellular location">
    <subcellularLocation>
        <location evidence="1">Membrane</location>
        <topology evidence="1">Multi-pass membrane protein</topology>
    </subcellularLocation>
</comment>
<keyword evidence="5 7" id="KW-0472">Membrane</keyword>
<keyword evidence="9" id="KW-1185">Reference proteome</keyword>
<evidence type="ECO:0000313" key="8">
    <source>
        <dbReference type="EMBL" id="ASJ22046.1"/>
    </source>
</evidence>
<feature type="transmembrane region" description="Helical" evidence="7">
    <location>
        <begin position="439"/>
        <end position="458"/>
    </location>
</feature>
<feature type="transmembrane region" description="Helical" evidence="7">
    <location>
        <begin position="354"/>
        <end position="377"/>
    </location>
</feature>
<evidence type="ECO:0000256" key="7">
    <source>
        <dbReference type="SAM" id="Phobius"/>
    </source>
</evidence>
<evidence type="ECO:0000256" key="4">
    <source>
        <dbReference type="ARBA" id="ARBA00022989"/>
    </source>
</evidence>
<dbReference type="InterPro" id="IPR000175">
    <property type="entry name" value="Na/ntran_symport"/>
</dbReference>
<gene>
    <name evidence="8" type="ORF">BHAMNSH16_10545</name>
</gene>
<feature type="transmembrane region" description="Helical" evidence="7">
    <location>
        <begin position="142"/>
        <end position="164"/>
    </location>
</feature>
<feature type="transmembrane region" description="Helical" evidence="7">
    <location>
        <begin position="176"/>
        <end position="195"/>
    </location>
</feature>
<dbReference type="Proteomes" id="UP000264880">
    <property type="component" value="Chromosome"/>
</dbReference>
<evidence type="ECO:0000256" key="2">
    <source>
        <dbReference type="ARBA" id="ARBA00022448"/>
    </source>
</evidence>
<feature type="transmembrane region" description="Helical" evidence="7">
    <location>
        <begin position="397"/>
        <end position="418"/>
    </location>
</feature>
<dbReference type="Pfam" id="PF00209">
    <property type="entry name" value="SNF"/>
    <property type="match status" value="2"/>
</dbReference>
<feature type="transmembrane region" description="Helical" evidence="7">
    <location>
        <begin position="313"/>
        <end position="334"/>
    </location>
</feature>
<accession>A0AAC9XL14</accession>
<dbReference type="GO" id="GO:0016020">
    <property type="term" value="C:membrane"/>
    <property type="evidence" value="ECO:0007669"/>
    <property type="project" value="UniProtKB-SubCell"/>
</dbReference>
<keyword evidence="3 6" id="KW-0812">Transmembrane</keyword>
<proteinExistence type="inferred from homology"/>
<sequence length="463" mass="51112">MHDNNNREKLSSRLGFLLVSAGCAIGLGNVWRFPYITGKYGGALFVLLYLISLVILGLPILVMEFAVGRAGKRDLAGSYRALQKKGCKWHIVGYIQIFGCVLLMMFYTTVAGWCLSYCYFMAMGKLQGLNPQQVVDFFNSVLASPSTLIFWMTVTVIIATFVCMKGLENGVEKVTKVMMTLLLLVLFVLIIRAVTLPNAKEGLKFYLLPDTNKMFSGGIKGFFSVAYAAIGQSFFTLSLGIGAMTIFGSYIDKDYSLTGESVMVMGLDTLIAFLSGLVIFPTTFSFGINPGEGAGLVFLTLPNIFNSMVLGRLWGALFFLFLSMAALTTIIAVFENLIAFTMSETKMPRKKTTIIVSVTIFILSLPTALGFNLLSFINPLGEGSTIADGLDFLVSNNFLPLGGIIILIFCTRNFGWGWDNFIKEADTGKGIKFPKWARFYVSYILPFIVLAIFVIDYVNRFFI</sequence>
<feature type="transmembrane region" description="Helical" evidence="7">
    <location>
        <begin position="43"/>
        <end position="68"/>
    </location>
</feature>
<dbReference type="PANTHER" id="PTHR42948:SF1">
    <property type="entry name" value="TRANSPORTER"/>
    <property type="match status" value="1"/>
</dbReference>
<dbReference type="NCBIfam" id="NF037979">
    <property type="entry name" value="Na_transp"/>
    <property type="match status" value="1"/>
</dbReference>